<keyword evidence="2" id="KW-1185">Reference proteome</keyword>
<organism evidence="1 2">
    <name type="scientific">Saccharopolyspora gloriosae</name>
    <dbReference type="NCBI Taxonomy" id="455344"/>
    <lineage>
        <taxon>Bacteria</taxon>
        <taxon>Bacillati</taxon>
        <taxon>Actinomycetota</taxon>
        <taxon>Actinomycetes</taxon>
        <taxon>Pseudonocardiales</taxon>
        <taxon>Pseudonocardiaceae</taxon>
        <taxon>Saccharopolyspora</taxon>
    </lineage>
</organism>
<reference evidence="1 2" key="1">
    <citation type="submission" date="2020-08" db="EMBL/GenBank/DDBJ databases">
        <title>Sequencing the genomes of 1000 actinobacteria strains.</title>
        <authorList>
            <person name="Klenk H.-P."/>
        </authorList>
    </citation>
    <scope>NUCLEOTIDE SEQUENCE [LARGE SCALE GENOMIC DNA]</scope>
    <source>
        <strain evidence="1 2">DSM 45582</strain>
    </source>
</reference>
<dbReference type="Gene3D" id="3.40.630.10">
    <property type="entry name" value="Zn peptidases"/>
    <property type="match status" value="1"/>
</dbReference>
<dbReference type="AlphaFoldDB" id="A0A840NL24"/>
<dbReference type="Pfam" id="PF01546">
    <property type="entry name" value="Peptidase_M20"/>
    <property type="match status" value="1"/>
</dbReference>
<sequence>MSADPFGAADRELLRDLLLLPTVNPLESVEPPARMWQAQRAYARAAAAIGFRTAHHAAPDPAVLDRDDVPRTVRAAAGSADFLAEQPSLVLRLGPELPPERTVMFNAHLDTVAGIEPVTCSAERITGRGSIDAKGPAVALLAGIRTAAAANPALGRDVGVLVQIVSGEEGGAMGTYGTRPLVEAGFFGRLNVFCEPTGLRYLPRATASMTARVRVDGRGAIDDEPSAGHNATVLLGFLAQHLARHLDPRERPGRCCVAGVRTGEQHNRVYGSGNLLLNLSYATAAEGAEAERALRAAVRSGVREFTEIFGRTREFARTAADAAEIVHVDWLKRGLPCLDDSPAWARELFAAAGLARWPDELPAFTCDAIWMHGVPDTATAVLGPGSLETNHAHAEGEYADVAELRAFARAVASLLTEFTERHHRGAGEETT</sequence>
<dbReference type="InterPro" id="IPR002933">
    <property type="entry name" value="Peptidase_M20"/>
</dbReference>
<gene>
    <name evidence="1" type="ORF">BJ969_002920</name>
</gene>
<dbReference type="SUPFAM" id="SSF53187">
    <property type="entry name" value="Zn-dependent exopeptidases"/>
    <property type="match status" value="1"/>
</dbReference>
<dbReference type="GO" id="GO:0016787">
    <property type="term" value="F:hydrolase activity"/>
    <property type="evidence" value="ECO:0007669"/>
    <property type="project" value="InterPro"/>
</dbReference>
<dbReference type="EMBL" id="JACHIV010000001">
    <property type="protein sequence ID" value="MBB5069832.1"/>
    <property type="molecule type" value="Genomic_DNA"/>
</dbReference>
<evidence type="ECO:0000313" key="1">
    <source>
        <dbReference type="EMBL" id="MBB5069832.1"/>
    </source>
</evidence>
<name>A0A840NL24_9PSEU</name>
<evidence type="ECO:0000313" key="2">
    <source>
        <dbReference type="Proteomes" id="UP000580474"/>
    </source>
</evidence>
<dbReference type="RefSeq" id="WP_184479460.1">
    <property type="nucleotide sequence ID" value="NZ_JACHIV010000001.1"/>
</dbReference>
<comment type="caution">
    <text evidence="1">The sequence shown here is derived from an EMBL/GenBank/DDBJ whole genome shotgun (WGS) entry which is preliminary data.</text>
</comment>
<dbReference type="PANTHER" id="PTHR43808">
    <property type="entry name" value="ACETYLORNITHINE DEACETYLASE"/>
    <property type="match status" value="1"/>
</dbReference>
<protein>
    <submittedName>
        <fullName evidence="1">Acetylornithine deacetylase/succinyl-diaminopimelate desuccinylase-like protein</fullName>
    </submittedName>
</protein>
<proteinExistence type="predicted"/>
<dbReference type="InterPro" id="IPR050072">
    <property type="entry name" value="Peptidase_M20A"/>
</dbReference>
<dbReference type="Proteomes" id="UP000580474">
    <property type="component" value="Unassembled WGS sequence"/>
</dbReference>
<dbReference type="Gene3D" id="3.30.70.360">
    <property type="match status" value="1"/>
</dbReference>
<accession>A0A840NL24</accession>